<proteinExistence type="predicted"/>
<reference evidence="1 2" key="1">
    <citation type="submission" date="2022-04" db="EMBL/GenBank/DDBJ databases">
        <title>Genome sequence of C. roseum typestrain.</title>
        <authorList>
            <person name="Poehlein A."/>
            <person name="Schoch T."/>
            <person name="Duerre P."/>
            <person name="Daniel R."/>
        </authorList>
    </citation>
    <scope>NUCLEOTIDE SEQUENCE [LARGE SCALE GENOMIC DNA]</scope>
    <source>
        <strain evidence="1 2">DSM 7320</strain>
        <plasmid evidence="1 2">p330</plasmid>
    </source>
</reference>
<dbReference type="Proteomes" id="UP000190951">
    <property type="component" value="Plasmid p330"/>
</dbReference>
<dbReference type="AlphaFoldDB" id="A0A1S8LCU0"/>
<geneLocation type="plasmid" evidence="1 2">
    <name>p330</name>
</geneLocation>
<gene>
    <name evidence="1" type="ORF">CROST_045600</name>
</gene>
<keyword evidence="2" id="KW-1185">Reference proteome</keyword>
<dbReference type="RefSeq" id="WP_077834752.1">
    <property type="nucleotide sequence ID" value="NZ_CP096984.1"/>
</dbReference>
<keyword evidence="1" id="KW-0614">Plasmid</keyword>
<evidence type="ECO:0000313" key="2">
    <source>
        <dbReference type="Proteomes" id="UP000190951"/>
    </source>
</evidence>
<evidence type="ECO:0000313" key="1">
    <source>
        <dbReference type="EMBL" id="URZ13782.1"/>
    </source>
</evidence>
<sequence>MGINSIKKVEPCNRAFNSNKKNKSRDEFIKKLKNSVTGLDDHIVMEIDNEPFEDREEDLKLYNALKKYDFDFKNHSFRWAKENCKLIAFPPITVPGHLRGKFKEYINDLDIKEKEKRDVGFSITIKYALYIKENPKDIIKSYTANGMKNLVTNLLIYNEKYKKINEKLSIIKYENTKLVLNKLLEYINTKY</sequence>
<dbReference type="EMBL" id="CP096984">
    <property type="protein sequence ID" value="URZ13782.1"/>
    <property type="molecule type" value="Genomic_DNA"/>
</dbReference>
<name>A0A1S8LCU0_9CLOT</name>
<protein>
    <submittedName>
        <fullName evidence="1">Uncharacterized protein</fullName>
    </submittedName>
</protein>
<accession>A0A1S8LCU0</accession>
<dbReference type="KEGG" id="crw:CROST_045600"/>
<organism evidence="1 2">
    <name type="scientific">Clostridium felsineum</name>
    <dbReference type="NCBI Taxonomy" id="36839"/>
    <lineage>
        <taxon>Bacteria</taxon>
        <taxon>Bacillati</taxon>
        <taxon>Bacillota</taxon>
        <taxon>Clostridia</taxon>
        <taxon>Eubacteriales</taxon>
        <taxon>Clostridiaceae</taxon>
        <taxon>Clostridium</taxon>
    </lineage>
</organism>